<feature type="transmembrane region" description="Helical" evidence="1">
    <location>
        <begin position="88"/>
        <end position="109"/>
    </location>
</feature>
<proteinExistence type="predicted"/>
<gene>
    <name evidence="3" type="ORF">J2Z81_003014</name>
</gene>
<dbReference type="PANTHER" id="PTHR14969">
    <property type="entry name" value="SPHINGOSINE-1-PHOSPHATE PHOSPHOHYDROLASE"/>
    <property type="match status" value="1"/>
</dbReference>
<protein>
    <submittedName>
        <fullName evidence="3">Undecaprenyl-diphosphatase</fullName>
        <ecNumber evidence="3">3.6.1.27</ecNumber>
    </submittedName>
</protein>
<organism evidence="3 4">
    <name type="scientific">Virgibacillus alimentarius</name>
    <dbReference type="NCBI Taxonomy" id="698769"/>
    <lineage>
        <taxon>Bacteria</taxon>
        <taxon>Bacillati</taxon>
        <taxon>Bacillota</taxon>
        <taxon>Bacilli</taxon>
        <taxon>Bacillales</taxon>
        <taxon>Bacillaceae</taxon>
        <taxon>Virgibacillus</taxon>
    </lineage>
</organism>
<dbReference type="RefSeq" id="WP_051681361.1">
    <property type="nucleotide sequence ID" value="NZ_JAGIKX010000047.1"/>
</dbReference>
<feature type="domain" description="Phosphatidic acid phosphatase type 2/haloperoxidase" evidence="2">
    <location>
        <begin position="87"/>
        <end position="201"/>
    </location>
</feature>
<comment type="caution">
    <text evidence="3">The sequence shown here is derived from an EMBL/GenBank/DDBJ whole genome shotgun (WGS) entry which is preliminary data.</text>
</comment>
<evidence type="ECO:0000256" key="1">
    <source>
        <dbReference type="SAM" id="Phobius"/>
    </source>
</evidence>
<dbReference type="EMBL" id="JAGIKX010000047">
    <property type="protein sequence ID" value="MBP2259026.1"/>
    <property type="molecule type" value="Genomic_DNA"/>
</dbReference>
<keyword evidence="3" id="KW-0378">Hydrolase</keyword>
<dbReference type="PANTHER" id="PTHR14969:SF13">
    <property type="entry name" value="AT30094P"/>
    <property type="match status" value="1"/>
</dbReference>
<keyword evidence="4" id="KW-1185">Reference proteome</keyword>
<keyword evidence="1" id="KW-1133">Transmembrane helix</keyword>
<feature type="transmembrane region" description="Helical" evidence="1">
    <location>
        <begin position="186"/>
        <end position="207"/>
    </location>
</feature>
<dbReference type="CDD" id="cd03392">
    <property type="entry name" value="PAP2_like_2"/>
    <property type="match status" value="1"/>
</dbReference>
<keyword evidence="1" id="KW-0812">Transmembrane</keyword>
<reference evidence="3 4" key="1">
    <citation type="submission" date="2021-03" db="EMBL/GenBank/DDBJ databases">
        <title>Genomic Encyclopedia of Type Strains, Phase IV (KMG-IV): sequencing the most valuable type-strain genomes for metagenomic binning, comparative biology and taxonomic classification.</title>
        <authorList>
            <person name="Goeker M."/>
        </authorList>
    </citation>
    <scope>NUCLEOTIDE SEQUENCE [LARGE SCALE GENOMIC DNA]</scope>
    <source>
        <strain evidence="3 4">DSM 25790</strain>
    </source>
</reference>
<evidence type="ECO:0000313" key="4">
    <source>
        <dbReference type="Proteomes" id="UP001519294"/>
    </source>
</evidence>
<evidence type="ECO:0000313" key="3">
    <source>
        <dbReference type="EMBL" id="MBP2259026.1"/>
    </source>
</evidence>
<evidence type="ECO:0000259" key="2">
    <source>
        <dbReference type="SMART" id="SM00014"/>
    </source>
</evidence>
<dbReference type="InterPro" id="IPR036938">
    <property type="entry name" value="PAP2/HPO_sf"/>
</dbReference>
<accession>A0ABS4SBY1</accession>
<name>A0ABS4SBY1_9BACI</name>
<feature type="transmembrane region" description="Helical" evidence="1">
    <location>
        <begin position="129"/>
        <end position="147"/>
    </location>
</feature>
<sequence>MRVHQRRIFLFSCMVLSVLLFLMIAFNVKDPLLLNFGEWVQSYLYDFLGPFGDFVFVVITYIGSAYVSYPLMLIFLLVFLFQRRYWTMLLLLLNLIGVRLLNGLLKSIFERPRPELEHLVQAGSYSFPSGHSMHSIAFFGFLAYLLHRKLKETEKSAHWVWWSAALLIGLIGLSRVYLGVHYPFDVIGGFLAGGSWLFFNILLYTYIPENERLHRRAPAEQEQSH</sequence>
<dbReference type="GO" id="GO:0050380">
    <property type="term" value="F:undecaprenyl-diphosphatase activity"/>
    <property type="evidence" value="ECO:0007669"/>
    <property type="project" value="UniProtKB-EC"/>
</dbReference>
<keyword evidence="1" id="KW-0472">Membrane</keyword>
<dbReference type="InterPro" id="IPR000326">
    <property type="entry name" value="PAP2/HPO"/>
</dbReference>
<feature type="transmembrane region" description="Helical" evidence="1">
    <location>
        <begin position="159"/>
        <end position="180"/>
    </location>
</feature>
<dbReference type="Gene3D" id="1.20.144.10">
    <property type="entry name" value="Phosphatidic acid phosphatase type 2/haloperoxidase"/>
    <property type="match status" value="2"/>
</dbReference>
<feature type="transmembrane region" description="Helical" evidence="1">
    <location>
        <begin position="54"/>
        <end position="81"/>
    </location>
</feature>
<dbReference type="SMART" id="SM00014">
    <property type="entry name" value="acidPPc"/>
    <property type="match status" value="1"/>
</dbReference>
<dbReference type="Pfam" id="PF01569">
    <property type="entry name" value="PAP2"/>
    <property type="match status" value="1"/>
</dbReference>
<dbReference type="EC" id="3.6.1.27" evidence="3"/>
<dbReference type="Proteomes" id="UP001519294">
    <property type="component" value="Unassembled WGS sequence"/>
</dbReference>
<dbReference type="SUPFAM" id="SSF48317">
    <property type="entry name" value="Acid phosphatase/Vanadium-dependent haloperoxidase"/>
    <property type="match status" value="1"/>
</dbReference>
<feature type="transmembrane region" description="Helical" evidence="1">
    <location>
        <begin position="7"/>
        <end position="26"/>
    </location>
</feature>